<dbReference type="OrthoDB" id="2111453at2"/>
<dbReference type="AlphaFoldDB" id="A0A3Q9HP11"/>
<keyword evidence="2" id="KW-1185">Reference proteome</keyword>
<accession>A0A3Q9HP11</accession>
<reference evidence="1 2" key="1">
    <citation type="submission" date="2016-07" db="EMBL/GenBank/DDBJ databases">
        <title>Genome and transcriptome analysis of iron-reducing fermentative bacteria Anoxybacter fermentans.</title>
        <authorList>
            <person name="Zeng X."/>
            <person name="Shao Z."/>
        </authorList>
    </citation>
    <scope>NUCLEOTIDE SEQUENCE [LARGE SCALE GENOMIC DNA]</scope>
    <source>
        <strain evidence="1 2">DY22613</strain>
    </source>
</reference>
<sequence length="358" mass="40332">MRRNLKSLTVVTIILFWILVCVSSVWAEIGLGGKVEINVISTVDSYGEITVDWQEHLNMNFFLPRFGNTSAKFEMDLYYEPQSQNNKVYWDVKKLYIKHRFEKLYLTLGRQPISWSFGSLVNPIDFTSESDLMGMIPEKSENAVLGYIPFDWKSNLTVVAAFPESGDGLKWGLKGRTEYKGFDLTYNYVWEAEQVYEVWPEQRIGVTGKGDLGQVGVYGAVGYYFKNDLAQGQPVYLIGADYSFDLDYGSKVVAQLEYIRDETGKIQPPGMGFDLLIGLLSYEIDEFASAGLITVINPKDKSLVLMPNYSNLIGEGLDFTLRGAVFIGDTASQFGPKKLGIGYEIPRGIIQMGFSYSF</sequence>
<evidence type="ECO:0000313" key="2">
    <source>
        <dbReference type="Proteomes" id="UP000267250"/>
    </source>
</evidence>
<gene>
    <name evidence="1" type="ORF">BBF96_01465</name>
</gene>
<proteinExistence type="predicted"/>
<dbReference type="KEGG" id="aft:BBF96_01465"/>
<name>A0A3Q9HP11_9FIRM</name>
<dbReference type="RefSeq" id="WP_127015508.1">
    <property type="nucleotide sequence ID" value="NZ_CP016379.1"/>
</dbReference>
<dbReference type="EMBL" id="CP016379">
    <property type="protein sequence ID" value="AZR72179.1"/>
    <property type="molecule type" value="Genomic_DNA"/>
</dbReference>
<dbReference type="Proteomes" id="UP000267250">
    <property type="component" value="Chromosome"/>
</dbReference>
<organism evidence="1 2">
    <name type="scientific">Anoxybacter fermentans</name>
    <dbReference type="NCBI Taxonomy" id="1323375"/>
    <lineage>
        <taxon>Bacteria</taxon>
        <taxon>Bacillati</taxon>
        <taxon>Bacillota</taxon>
        <taxon>Clostridia</taxon>
        <taxon>Halanaerobiales</taxon>
        <taxon>Anoxybacter</taxon>
    </lineage>
</organism>
<evidence type="ECO:0000313" key="1">
    <source>
        <dbReference type="EMBL" id="AZR72179.1"/>
    </source>
</evidence>
<evidence type="ECO:0008006" key="3">
    <source>
        <dbReference type="Google" id="ProtNLM"/>
    </source>
</evidence>
<protein>
    <recommendedName>
        <fullName evidence="3">Porin domain-containing protein</fullName>
    </recommendedName>
</protein>